<comment type="caution">
    <text evidence="1">The sequence shown here is derived from an EMBL/GenBank/DDBJ whole genome shotgun (WGS) entry which is preliminary data.</text>
</comment>
<reference evidence="1 2" key="1">
    <citation type="submission" date="2024-01" db="EMBL/GenBank/DDBJ databases">
        <title>The genomes of 5 underutilized Papilionoideae crops provide insights into root nodulation and disease resistanc.</title>
        <authorList>
            <person name="Jiang F."/>
        </authorList>
    </citation>
    <scope>NUCLEOTIDE SEQUENCE [LARGE SCALE GENOMIC DNA]</scope>
    <source>
        <strain evidence="1">JINMINGXINNONG_FW02</strain>
        <tissue evidence="1">Leaves</tissue>
    </source>
</reference>
<dbReference type="AlphaFoldDB" id="A0AAN9R3Q1"/>
<proteinExistence type="predicted"/>
<protein>
    <submittedName>
        <fullName evidence="1">Uncharacterized protein</fullName>
    </submittedName>
</protein>
<organism evidence="1 2">
    <name type="scientific">Phaseolus coccineus</name>
    <name type="common">Scarlet runner bean</name>
    <name type="synonym">Phaseolus multiflorus</name>
    <dbReference type="NCBI Taxonomy" id="3886"/>
    <lineage>
        <taxon>Eukaryota</taxon>
        <taxon>Viridiplantae</taxon>
        <taxon>Streptophyta</taxon>
        <taxon>Embryophyta</taxon>
        <taxon>Tracheophyta</taxon>
        <taxon>Spermatophyta</taxon>
        <taxon>Magnoliopsida</taxon>
        <taxon>eudicotyledons</taxon>
        <taxon>Gunneridae</taxon>
        <taxon>Pentapetalae</taxon>
        <taxon>rosids</taxon>
        <taxon>fabids</taxon>
        <taxon>Fabales</taxon>
        <taxon>Fabaceae</taxon>
        <taxon>Papilionoideae</taxon>
        <taxon>50 kb inversion clade</taxon>
        <taxon>NPAAA clade</taxon>
        <taxon>indigoferoid/millettioid clade</taxon>
        <taxon>Phaseoleae</taxon>
        <taxon>Phaseolus</taxon>
    </lineage>
</organism>
<sequence>MLTLVTMNKHFNLTSLLEKKRALLDVRIEQNYSETLQLLGFGTSAGIHDAQQLKMYHEKSHGFYLSEKHCAMWVEVTLACHKIPKSLSDEPDMLAAWQPSFTDLGHKPCWGS</sequence>
<dbReference type="EMBL" id="JAYMYR010000006">
    <property type="protein sequence ID" value="KAK7357666.1"/>
    <property type="molecule type" value="Genomic_DNA"/>
</dbReference>
<dbReference type="Proteomes" id="UP001374584">
    <property type="component" value="Unassembled WGS sequence"/>
</dbReference>
<name>A0AAN9R3Q1_PHACN</name>
<evidence type="ECO:0000313" key="1">
    <source>
        <dbReference type="EMBL" id="KAK7357666.1"/>
    </source>
</evidence>
<keyword evidence="2" id="KW-1185">Reference proteome</keyword>
<accession>A0AAN9R3Q1</accession>
<gene>
    <name evidence="1" type="ORF">VNO80_16961</name>
</gene>
<evidence type="ECO:0000313" key="2">
    <source>
        <dbReference type="Proteomes" id="UP001374584"/>
    </source>
</evidence>